<dbReference type="Pfam" id="PF00117">
    <property type="entry name" value="GATase"/>
    <property type="match status" value="1"/>
</dbReference>
<reference evidence="13 14" key="1">
    <citation type="submission" date="2019-12" db="EMBL/GenBank/DDBJ databases">
        <title>Genomic-based taxomic classification of the family Erythrobacteraceae.</title>
        <authorList>
            <person name="Xu L."/>
        </authorList>
    </citation>
    <scope>NUCLEOTIDE SEQUENCE [LARGE SCALE GENOMIC DNA]</scope>
    <source>
        <strain evidence="13 14">LMG 29519</strain>
    </source>
</reference>
<comment type="pathway">
    <text evidence="1 10">Amino-acid biosynthesis; L-histidine biosynthesis; L-histidine from 5-phospho-alpha-D-ribose 1-diphosphate: step 5/9.</text>
</comment>
<keyword evidence="3 10" id="KW-0028">Amino-acid biosynthesis</keyword>
<evidence type="ECO:0000256" key="2">
    <source>
        <dbReference type="ARBA" id="ARBA00011152"/>
    </source>
</evidence>
<comment type="subcellular location">
    <subcellularLocation>
        <location evidence="10">Cytoplasm</location>
    </subcellularLocation>
</comment>
<keyword evidence="14" id="KW-1185">Reference proteome</keyword>
<dbReference type="EC" id="4.3.2.10" evidence="10"/>
<feature type="active site" description="Nucleophile" evidence="10 11">
    <location>
        <position position="77"/>
    </location>
</feature>
<keyword evidence="10" id="KW-0963">Cytoplasm</keyword>
<evidence type="ECO:0000256" key="10">
    <source>
        <dbReference type="HAMAP-Rule" id="MF_00278"/>
    </source>
</evidence>
<organism evidence="13 14">
    <name type="scientific">Alteriqipengyuania halimionae</name>
    <dbReference type="NCBI Taxonomy" id="1926630"/>
    <lineage>
        <taxon>Bacteria</taxon>
        <taxon>Pseudomonadati</taxon>
        <taxon>Pseudomonadota</taxon>
        <taxon>Alphaproteobacteria</taxon>
        <taxon>Sphingomonadales</taxon>
        <taxon>Erythrobacteraceae</taxon>
        <taxon>Alteriqipengyuania</taxon>
    </lineage>
</organism>
<evidence type="ECO:0000256" key="7">
    <source>
        <dbReference type="ARBA" id="ARBA00023239"/>
    </source>
</evidence>
<evidence type="ECO:0000256" key="4">
    <source>
        <dbReference type="ARBA" id="ARBA00022801"/>
    </source>
</evidence>
<dbReference type="GO" id="GO:0004359">
    <property type="term" value="F:glutaminase activity"/>
    <property type="evidence" value="ECO:0007669"/>
    <property type="project" value="UniProtKB-EC"/>
</dbReference>
<comment type="subunit">
    <text evidence="2 10">Heterodimer of HisH and HisF.</text>
</comment>
<protein>
    <recommendedName>
        <fullName evidence="10">Imidazole glycerol phosphate synthase subunit HisH</fullName>
        <ecNumber evidence="10">4.3.2.10</ecNumber>
    </recommendedName>
    <alternativeName>
        <fullName evidence="10">IGP synthase glutaminase subunit</fullName>
        <ecNumber evidence="10">3.5.1.2</ecNumber>
    </alternativeName>
    <alternativeName>
        <fullName evidence="10">IGP synthase subunit HisH</fullName>
    </alternativeName>
    <alternativeName>
        <fullName evidence="10">ImGP synthase subunit HisH</fullName>
        <shortName evidence="10">IGPS subunit HisH</shortName>
    </alternativeName>
</protein>
<comment type="catalytic activity">
    <reaction evidence="9 10">
        <text>L-glutamine + H2O = L-glutamate + NH4(+)</text>
        <dbReference type="Rhea" id="RHEA:15889"/>
        <dbReference type="ChEBI" id="CHEBI:15377"/>
        <dbReference type="ChEBI" id="CHEBI:28938"/>
        <dbReference type="ChEBI" id="CHEBI:29985"/>
        <dbReference type="ChEBI" id="CHEBI:58359"/>
        <dbReference type="EC" id="3.5.1.2"/>
    </reaction>
</comment>
<feature type="domain" description="Glutamine amidotransferase" evidence="12">
    <location>
        <begin position="5"/>
        <end position="191"/>
    </location>
</feature>
<dbReference type="PANTHER" id="PTHR42701:SF1">
    <property type="entry name" value="IMIDAZOLE GLYCEROL PHOSPHATE SYNTHASE SUBUNIT HISH"/>
    <property type="match status" value="1"/>
</dbReference>
<gene>
    <name evidence="10 13" type="primary">hisH</name>
    <name evidence="13" type="ORF">GRI68_10225</name>
</gene>
<dbReference type="InterPro" id="IPR010139">
    <property type="entry name" value="Imidazole-glycPsynth_HisH"/>
</dbReference>
<dbReference type="EC" id="3.5.1.2" evidence="10"/>
<evidence type="ECO:0000256" key="6">
    <source>
        <dbReference type="ARBA" id="ARBA00023102"/>
    </source>
</evidence>
<feature type="active site" evidence="10 11">
    <location>
        <position position="178"/>
    </location>
</feature>
<keyword evidence="7 10" id="KW-0456">Lyase</keyword>
<evidence type="ECO:0000256" key="5">
    <source>
        <dbReference type="ARBA" id="ARBA00022962"/>
    </source>
</evidence>
<dbReference type="PANTHER" id="PTHR42701">
    <property type="entry name" value="IMIDAZOLE GLYCEROL PHOSPHATE SYNTHASE SUBUNIT HISH"/>
    <property type="match status" value="1"/>
</dbReference>
<evidence type="ECO:0000256" key="11">
    <source>
        <dbReference type="PIRSR" id="PIRSR000495-1"/>
    </source>
</evidence>
<comment type="catalytic activity">
    <reaction evidence="8 10">
        <text>5-[(5-phospho-1-deoxy-D-ribulos-1-ylimino)methylamino]-1-(5-phospho-beta-D-ribosyl)imidazole-4-carboxamide + L-glutamine = D-erythro-1-(imidazol-4-yl)glycerol 3-phosphate + 5-amino-1-(5-phospho-beta-D-ribosyl)imidazole-4-carboxamide + L-glutamate + H(+)</text>
        <dbReference type="Rhea" id="RHEA:24793"/>
        <dbReference type="ChEBI" id="CHEBI:15378"/>
        <dbReference type="ChEBI" id="CHEBI:29985"/>
        <dbReference type="ChEBI" id="CHEBI:58278"/>
        <dbReference type="ChEBI" id="CHEBI:58359"/>
        <dbReference type="ChEBI" id="CHEBI:58475"/>
        <dbReference type="ChEBI" id="CHEBI:58525"/>
        <dbReference type="EC" id="4.3.2.10"/>
    </reaction>
</comment>
<comment type="function">
    <text evidence="10">IGPS catalyzes the conversion of PRFAR and glutamine to IGP, AICAR and glutamate. The HisH subunit catalyzes the hydrolysis of glutamine to glutamate and ammonia as part of the synthesis of IGP and AICAR. The resulting ammonia molecule is channeled to the active site of HisF.</text>
</comment>
<dbReference type="UniPathway" id="UPA00031">
    <property type="reaction ID" value="UER00010"/>
</dbReference>
<dbReference type="PIRSF" id="PIRSF000495">
    <property type="entry name" value="Amidotransf_hisH"/>
    <property type="match status" value="1"/>
</dbReference>
<dbReference type="Gene3D" id="3.40.50.880">
    <property type="match status" value="1"/>
</dbReference>
<dbReference type="GO" id="GO:0000105">
    <property type="term" value="P:L-histidine biosynthetic process"/>
    <property type="evidence" value="ECO:0007669"/>
    <property type="project" value="UniProtKB-UniRule"/>
</dbReference>
<keyword evidence="6 10" id="KW-0368">Histidine biosynthesis</keyword>
<comment type="caution">
    <text evidence="13">The sequence shown here is derived from an EMBL/GenBank/DDBJ whole genome shotgun (WGS) entry which is preliminary data.</text>
</comment>
<dbReference type="PROSITE" id="PS51273">
    <property type="entry name" value="GATASE_TYPE_1"/>
    <property type="match status" value="1"/>
</dbReference>
<dbReference type="CDD" id="cd01748">
    <property type="entry name" value="GATase1_IGP_Synthase"/>
    <property type="match status" value="1"/>
</dbReference>
<dbReference type="GO" id="GO:0005737">
    <property type="term" value="C:cytoplasm"/>
    <property type="evidence" value="ECO:0007669"/>
    <property type="project" value="UniProtKB-SubCell"/>
</dbReference>
<evidence type="ECO:0000313" key="14">
    <source>
        <dbReference type="Proteomes" id="UP000429229"/>
    </source>
</evidence>
<proteinExistence type="inferred from homology"/>
<dbReference type="Proteomes" id="UP000429229">
    <property type="component" value="Unassembled WGS sequence"/>
</dbReference>
<dbReference type="RefSeq" id="WP_160617143.1">
    <property type="nucleotide sequence ID" value="NZ_WTYR01000001.1"/>
</dbReference>
<name>A0A6I4U6R6_9SPHN</name>
<dbReference type="GO" id="GO:0000107">
    <property type="term" value="F:imidazoleglycerol-phosphate synthase activity"/>
    <property type="evidence" value="ECO:0007669"/>
    <property type="project" value="UniProtKB-UniRule"/>
</dbReference>
<evidence type="ECO:0000256" key="3">
    <source>
        <dbReference type="ARBA" id="ARBA00022605"/>
    </source>
</evidence>
<sequence length="196" mass="20596">MRLAIIDLDYGNIASIRHAFARLGVEADVTADPDALRAASHVVLPGVGAAGHAMERLEARGLVNTVRGLDRPALGICLGMQLLFAASDETDRACLGILPGAVGAIEPGPDRPVPHMGWSALAVTDDGLGLAEGDYVYFAHSFACPSAEATVATAQYGATTIPAAIRHENWWGAQFHPERSGAAGARFLQAFVDWQP</sequence>
<dbReference type="InterPro" id="IPR017926">
    <property type="entry name" value="GATASE"/>
</dbReference>
<dbReference type="AlphaFoldDB" id="A0A6I4U6R6"/>
<evidence type="ECO:0000256" key="1">
    <source>
        <dbReference type="ARBA" id="ARBA00005091"/>
    </source>
</evidence>
<dbReference type="OrthoDB" id="9807137at2"/>
<dbReference type="InterPro" id="IPR029062">
    <property type="entry name" value="Class_I_gatase-like"/>
</dbReference>
<accession>A0A6I4U6R6</accession>
<dbReference type="SUPFAM" id="SSF52317">
    <property type="entry name" value="Class I glutamine amidotransferase-like"/>
    <property type="match status" value="1"/>
</dbReference>
<dbReference type="EMBL" id="WTYR01000001">
    <property type="protein sequence ID" value="MXP10553.1"/>
    <property type="molecule type" value="Genomic_DNA"/>
</dbReference>
<feature type="active site" evidence="10 11">
    <location>
        <position position="176"/>
    </location>
</feature>
<dbReference type="GO" id="GO:0016829">
    <property type="term" value="F:lyase activity"/>
    <property type="evidence" value="ECO:0007669"/>
    <property type="project" value="UniProtKB-KW"/>
</dbReference>
<keyword evidence="4 10" id="KW-0378">Hydrolase</keyword>
<dbReference type="NCBIfam" id="TIGR01855">
    <property type="entry name" value="IMP_synth_hisH"/>
    <property type="match status" value="1"/>
</dbReference>
<evidence type="ECO:0000259" key="12">
    <source>
        <dbReference type="Pfam" id="PF00117"/>
    </source>
</evidence>
<evidence type="ECO:0000256" key="9">
    <source>
        <dbReference type="ARBA" id="ARBA00049534"/>
    </source>
</evidence>
<evidence type="ECO:0000313" key="13">
    <source>
        <dbReference type="EMBL" id="MXP10553.1"/>
    </source>
</evidence>
<dbReference type="HAMAP" id="MF_00278">
    <property type="entry name" value="HisH"/>
    <property type="match status" value="1"/>
</dbReference>
<evidence type="ECO:0000256" key="8">
    <source>
        <dbReference type="ARBA" id="ARBA00047838"/>
    </source>
</evidence>
<keyword evidence="5 10" id="KW-0315">Glutamine amidotransferase</keyword>